<evidence type="ECO:0000313" key="1">
    <source>
        <dbReference type="EMBL" id="MFC1458582.1"/>
    </source>
</evidence>
<dbReference type="EMBL" id="JBHOMY010000057">
    <property type="protein sequence ID" value="MFC1458582.1"/>
    <property type="molecule type" value="Genomic_DNA"/>
</dbReference>
<evidence type="ECO:0008006" key="3">
    <source>
        <dbReference type="Google" id="ProtNLM"/>
    </source>
</evidence>
<proteinExistence type="predicted"/>
<sequence>MTKRKNVTEELSALPIGERAQLVRDIALRSHKDAINLNACRALIETIPRKFFKDAQVARAALQVDRSLVERVLIISESALGVVKFPDDRHAHLAMSLLKDAAVFEEVARSGNAQGLRNAQTIWKAALSDWRRDLLKHYRDKFVAHRAEPHPDKPVPELDHLIAISGRVVFMLAQLATGAGYPIDQQELDSYGHYLNAQSFWRPWLPSHLQ</sequence>
<name>A0ABV6YC45_9HYPH</name>
<protein>
    <recommendedName>
        <fullName evidence="3">HEPN AbiU2-like domain-containing protein</fullName>
    </recommendedName>
</protein>
<keyword evidence="2" id="KW-1185">Reference proteome</keyword>
<accession>A0ABV6YC45</accession>
<dbReference type="Proteomes" id="UP001593940">
    <property type="component" value="Unassembled WGS sequence"/>
</dbReference>
<comment type="caution">
    <text evidence="1">The sequence shown here is derived from an EMBL/GenBank/DDBJ whole genome shotgun (WGS) entry which is preliminary data.</text>
</comment>
<organism evidence="1 2">
    <name type="scientific">Microvirga arabica</name>
    <dbReference type="NCBI Taxonomy" id="1128671"/>
    <lineage>
        <taxon>Bacteria</taxon>
        <taxon>Pseudomonadati</taxon>
        <taxon>Pseudomonadota</taxon>
        <taxon>Alphaproteobacteria</taxon>
        <taxon>Hyphomicrobiales</taxon>
        <taxon>Methylobacteriaceae</taxon>
        <taxon>Microvirga</taxon>
    </lineage>
</organism>
<gene>
    <name evidence="1" type="ORF">ACETIH_18120</name>
</gene>
<dbReference type="RefSeq" id="WP_377030498.1">
    <property type="nucleotide sequence ID" value="NZ_JBHOMY010000057.1"/>
</dbReference>
<evidence type="ECO:0000313" key="2">
    <source>
        <dbReference type="Proteomes" id="UP001593940"/>
    </source>
</evidence>
<reference evidence="1 2" key="1">
    <citation type="submission" date="2024-09" db="EMBL/GenBank/DDBJ databases">
        <title>Nodulacao em especies de Leguminosae Basais da Amazonia e Caracterizacao dos Rizobios e Bacterias Associadas aos Nodulos.</title>
        <authorList>
            <person name="Jambeiro I.C.A."/>
            <person name="Lopes I.S."/>
            <person name="Aguiar E.R.G.R."/>
            <person name="Santos A.F.J."/>
            <person name="Dos Santos J.M.F."/>
            <person name="Gross E."/>
        </authorList>
    </citation>
    <scope>NUCLEOTIDE SEQUENCE [LARGE SCALE GENOMIC DNA]</scope>
    <source>
        <strain evidence="1 2">BRUESC1165</strain>
    </source>
</reference>